<accession>A0ABW0K7C1</accession>
<dbReference type="EMBL" id="JBHSMJ010000012">
    <property type="protein sequence ID" value="MFC5448881.1"/>
    <property type="molecule type" value="Genomic_DNA"/>
</dbReference>
<organism evidence="1 2">
    <name type="scientific">Paenibacillus aestuarii</name>
    <dbReference type="NCBI Taxonomy" id="516965"/>
    <lineage>
        <taxon>Bacteria</taxon>
        <taxon>Bacillati</taxon>
        <taxon>Bacillota</taxon>
        <taxon>Bacilli</taxon>
        <taxon>Bacillales</taxon>
        <taxon>Paenibacillaceae</taxon>
        <taxon>Paenibacillus</taxon>
    </lineage>
</organism>
<dbReference type="Gene3D" id="3.20.20.70">
    <property type="entry name" value="Aldolase class I"/>
    <property type="match status" value="1"/>
</dbReference>
<dbReference type="InterPro" id="IPR002252">
    <property type="entry name" value="Glyco_hydro_36"/>
</dbReference>
<dbReference type="InterPro" id="IPR050985">
    <property type="entry name" value="Alpha-glycosidase_related"/>
</dbReference>
<dbReference type="PANTHER" id="PTHR43053">
    <property type="entry name" value="GLYCOSIDASE FAMILY 31"/>
    <property type="match status" value="1"/>
</dbReference>
<dbReference type="SUPFAM" id="SSF51445">
    <property type="entry name" value="(Trans)glycosidases"/>
    <property type="match status" value="1"/>
</dbReference>
<dbReference type="InterPro" id="IPR017853">
    <property type="entry name" value="GH"/>
</dbReference>
<reference evidence="2" key="1">
    <citation type="journal article" date="2019" name="Int. J. Syst. Evol. Microbiol.">
        <title>The Global Catalogue of Microorganisms (GCM) 10K type strain sequencing project: providing services to taxonomists for standard genome sequencing and annotation.</title>
        <authorList>
            <consortium name="The Broad Institute Genomics Platform"/>
            <consortium name="The Broad Institute Genome Sequencing Center for Infectious Disease"/>
            <person name="Wu L."/>
            <person name="Ma J."/>
        </authorList>
    </citation>
    <scope>NUCLEOTIDE SEQUENCE [LARGE SCALE GENOMIC DNA]</scope>
    <source>
        <strain evidence="2">KACC 11904</strain>
    </source>
</reference>
<gene>
    <name evidence="1" type="ORF">ACFPOG_11440</name>
</gene>
<protein>
    <submittedName>
        <fullName evidence="1">Glycoside hydrolase family 36 protein</fullName>
        <ecNumber evidence="1">3.2.1.-</ecNumber>
    </submittedName>
</protein>
<dbReference type="EC" id="3.2.1.-" evidence="1"/>
<keyword evidence="1" id="KW-0326">Glycosidase</keyword>
<dbReference type="InterPro" id="IPR013785">
    <property type="entry name" value="Aldolase_TIM"/>
</dbReference>
<dbReference type="Pfam" id="PF02065">
    <property type="entry name" value="Melibiase"/>
    <property type="match status" value="1"/>
</dbReference>
<dbReference type="Proteomes" id="UP001596044">
    <property type="component" value="Unassembled WGS sequence"/>
</dbReference>
<name>A0ABW0K7C1_9BACL</name>
<keyword evidence="1" id="KW-0378">Hydrolase</keyword>
<dbReference type="RefSeq" id="WP_270878720.1">
    <property type="nucleotide sequence ID" value="NZ_JAQFVF010000021.1"/>
</dbReference>
<evidence type="ECO:0000313" key="2">
    <source>
        <dbReference type="Proteomes" id="UP001596044"/>
    </source>
</evidence>
<comment type="caution">
    <text evidence="1">The sequence shown here is derived from an EMBL/GenBank/DDBJ whole genome shotgun (WGS) entry which is preliminary data.</text>
</comment>
<proteinExistence type="predicted"/>
<sequence length="594" mass="67036">MKSMTVTTESHLFTLTVPDERFQVALTAEQKQPGVALIHIALKAETAQEPPHVTLQFVHPAADIHASWHPAHDRNKSFKADWMRTLRANAASSAPVYALFNALSRNRLTFAFSDALNTVHYAGGIREETAEFHCRLELFKEELAPLTVYNGTLLVDTRDVPYYEALQGVQAWWNALPHYAAAYVPEAALSPMYSTWYNMHQNVTSALIEEECRLAKSLGMEAVIIDDGWQTADNRRGYAYTGDWEPEPGKFPDMRSHVETIHELGMKVMLWYSVPHIGKHSQAWKRFADKLLRFNEGHGAGILDPRYPEVRDYIIGKYEQAVKEWNLDGFKLDFIDTFYSPELQTSSTTPGRDLASIPEAVDRLMTDSILRLRAIKPDILVEFRQPYIGPAMRKYGNMFRASDCPNDSIQNRVRILDIRLICGQTAAHSDMMMWHESDPLESAALQLINSLFGVPQISVLLAKLPQEQLRMLRYWLAFWRDNRDILLAGELAPANPELLYPLVRASLGSRVLIAVYYDTVVPLHASSEAEEWTLVNGRLQSGLVIEVAEPLGMVEIAYKTCCGDPVSQSVIELKAGLHKLPIPAAGTAHLRRMP</sequence>
<dbReference type="CDD" id="cd14791">
    <property type="entry name" value="GH36"/>
    <property type="match status" value="1"/>
</dbReference>
<dbReference type="GO" id="GO:0016798">
    <property type="term" value="F:hydrolase activity, acting on glycosyl bonds"/>
    <property type="evidence" value="ECO:0007669"/>
    <property type="project" value="UniProtKB-KW"/>
</dbReference>
<evidence type="ECO:0000313" key="1">
    <source>
        <dbReference type="EMBL" id="MFC5448881.1"/>
    </source>
</evidence>
<keyword evidence="2" id="KW-1185">Reference proteome</keyword>